<reference evidence="3 4" key="1">
    <citation type="submission" date="2019-03" db="EMBL/GenBank/DDBJ databases">
        <title>Draft genome sequences of novel Actinobacteria.</title>
        <authorList>
            <person name="Sahin N."/>
            <person name="Ay H."/>
            <person name="Saygin H."/>
        </authorList>
    </citation>
    <scope>NUCLEOTIDE SEQUENCE [LARGE SCALE GENOMIC DNA]</scope>
    <source>
        <strain evidence="3 4">H3C3</strain>
    </source>
</reference>
<keyword evidence="4" id="KW-1185">Reference proteome</keyword>
<organism evidence="3 4">
    <name type="scientific">Actinomadura rubrisoli</name>
    <dbReference type="NCBI Taxonomy" id="2530368"/>
    <lineage>
        <taxon>Bacteria</taxon>
        <taxon>Bacillati</taxon>
        <taxon>Actinomycetota</taxon>
        <taxon>Actinomycetes</taxon>
        <taxon>Streptosporangiales</taxon>
        <taxon>Thermomonosporaceae</taxon>
        <taxon>Actinomadura</taxon>
    </lineage>
</organism>
<accession>A0A4R5CDX0</accession>
<dbReference type="Pfam" id="PF19502">
    <property type="entry name" value="DUF6036"/>
    <property type="match status" value="1"/>
</dbReference>
<gene>
    <name evidence="3" type="ORF">E1298_05245</name>
</gene>
<evidence type="ECO:0000313" key="4">
    <source>
        <dbReference type="Proteomes" id="UP000294513"/>
    </source>
</evidence>
<dbReference type="OrthoDB" id="4376297at2"/>
<proteinExistence type="predicted"/>
<dbReference type="AlphaFoldDB" id="A0A4R5CDX0"/>
<evidence type="ECO:0000256" key="1">
    <source>
        <dbReference type="SAM" id="MobiDB-lite"/>
    </source>
</evidence>
<dbReference type="EMBL" id="SMKU01000012">
    <property type="protein sequence ID" value="TDD95374.1"/>
    <property type="molecule type" value="Genomic_DNA"/>
</dbReference>
<dbReference type="RefSeq" id="WP_131889606.1">
    <property type="nucleotide sequence ID" value="NZ_SMKU01000012.1"/>
</dbReference>
<comment type="caution">
    <text evidence="3">The sequence shown here is derived from an EMBL/GenBank/DDBJ whole genome shotgun (WGS) entry which is preliminary data.</text>
</comment>
<name>A0A4R5CDX0_9ACTN</name>
<dbReference type="InterPro" id="IPR045792">
    <property type="entry name" value="DUF6036"/>
</dbReference>
<evidence type="ECO:0000313" key="3">
    <source>
        <dbReference type="EMBL" id="TDD95374.1"/>
    </source>
</evidence>
<feature type="region of interest" description="Disordered" evidence="1">
    <location>
        <begin position="155"/>
        <end position="181"/>
    </location>
</feature>
<protein>
    <recommendedName>
        <fullName evidence="2">DUF6036 domain-containing protein</fullName>
    </recommendedName>
</protein>
<feature type="region of interest" description="Disordered" evidence="1">
    <location>
        <begin position="232"/>
        <end position="259"/>
    </location>
</feature>
<evidence type="ECO:0000259" key="2">
    <source>
        <dbReference type="Pfam" id="PF19502"/>
    </source>
</evidence>
<dbReference type="Proteomes" id="UP000294513">
    <property type="component" value="Unassembled WGS sequence"/>
</dbReference>
<feature type="domain" description="DUF6036" evidence="2">
    <location>
        <begin position="30"/>
        <end position="144"/>
    </location>
</feature>
<sequence>MSEPAGILLGRTELERAFTMLGERLVRRGVVADLFVVGGAAMALAYDAERITRDVDAMFVPHGIVLEEAQAVADELGLPRWWLNEQASVYVSGKNDPGKRRVFDHPGLRVMAASPDHLFAMKALAGRTRDIDDLRALAVLVGIDTVQAAIAVCTDSSPTNRSPHAPSESSMNSSATTVSVSPVQQLPRGLLHWSPQRQQQQAPAPAAGARWQPVNLGRCLRGRDVAIAEKWKVGGSTPPLPTSLNSANGPGAPRPGVLF</sequence>